<evidence type="ECO:0000313" key="6">
    <source>
        <dbReference type="Proteomes" id="UP000594042"/>
    </source>
</evidence>
<keyword evidence="3" id="KW-0732">Signal</keyword>
<evidence type="ECO:0000256" key="1">
    <source>
        <dbReference type="ARBA" id="ARBA00008779"/>
    </source>
</evidence>
<dbReference type="InterPro" id="IPR032506">
    <property type="entry name" value="SGSH_C"/>
</dbReference>
<keyword evidence="2" id="KW-0378">Hydrolase</keyword>
<dbReference type="InterPro" id="IPR024607">
    <property type="entry name" value="Sulfatase_CS"/>
</dbReference>
<dbReference type="Gene3D" id="3.40.720.10">
    <property type="entry name" value="Alkaline Phosphatase, subunit A"/>
    <property type="match status" value="1"/>
</dbReference>
<dbReference type="GO" id="GO:0016787">
    <property type="term" value="F:hydrolase activity"/>
    <property type="evidence" value="ECO:0007669"/>
    <property type="project" value="UniProtKB-KW"/>
</dbReference>
<dbReference type="InterPro" id="IPR017850">
    <property type="entry name" value="Alkaline_phosphatase_core_sf"/>
</dbReference>
<dbReference type="Proteomes" id="UP000594042">
    <property type="component" value="Chromosome"/>
</dbReference>
<evidence type="ECO:0000256" key="3">
    <source>
        <dbReference type="SAM" id="SignalP"/>
    </source>
</evidence>
<dbReference type="CDD" id="cd16031">
    <property type="entry name" value="G6S_like"/>
    <property type="match status" value="1"/>
</dbReference>
<keyword evidence="6" id="KW-1185">Reference proteome</keyword>
<organism evidence="5 6">
    <name type="scientific">Coprobacter secundus subsp. similis</name>
    <dbReference type="NCBI Taxonomy" id="2751153"/>
    <lineage>
        <taxon>Bacteria</taxon>
        <taxon>Pseudomonadati</taxon>
        <taxon>Bacteroidota</taxon>
        <taxon>Bacteroidia</taxon>
        <taxon>Bacteroidales</taxon>
        <taxon>Barnesiellaceae</taxon>
        <taxon>Coprobacter</taxon>
    </lineage>
</organism>
<dbReference type="PANTHER" id="PTHR43108">
    <property type="entry name" value="N-ACETYLGLUCOSAMINE-6-SULFATASE FAMILY MEMBER"/>
    <property type="match status" value="1"/>
</dbReference>
<feature type="chain" id="PRO_5028981342" evidence="3">
    <location>
        <begin position="23"/>
        <end position="510"/>
    </location>
</feature>
<dbReference type="PANTHER" id="PTHR43108:SF6">
    <property type="entry name" value="N-SULPHOGLUCOSAMINE SULPHOHYDROLASE"/>
    <property type="match status" value="1"/>
</dbReference>
<dbReference type="AlphaFoldDB" id="A0A7G1HY34"/>
<dbReference type="EMBL" id="AP023322">
    <property type="protein sequence ID" value="BCI64550.1"/>
    <property type="molecule type" value="Genomic_DNA"/>
</dbReference>
<gene>
    <name evidence="5" type="ORF">Cop2CBH44_29030</name>
</gene>
<dbReference type="RefSeq" id="WP_021929714.1">
    <property type="nucleotide sequence ID" value="NZ_AP023322.1"/>
</dbReference>
<comment type="similarity">
    <text evidence="1">Belongs to the sulfatase family.</text>
</comment>
<feature type="signal peptide" evidence="3">
    <location>
        <begin position="1"/>
        <end position="22"/>
    </location>
</feature>
<proteinExistence type="inferred from homology"/>
<evidence type="ECO:0000256" key="2">
    <source>
        <dbReference type="ARBA" id="ARBA00022801"/>
    </source>
</evidence>
<feature type="domain" description="N-sulphoglucosamine sulphohydrolase C-terminal" evidence="4">
    <location>
        <begin position="324"/>
        <end position="489"/>
    </location>
</feature>
<name>A0A7G1HY34_9BACT</name>
<evidence type="ECO:0000259" key="4">
    <source>
        <dbReference type="Pfam" id="PF16347"/>
    </source>
</evidence>
<reference evidence="6" key="1">
    <citation type="submission" date="2020-07" db="EMBL/GenBank/DDBJ databases">
        <title>Complete genome sequencing of Coprobacter sp. strain 2CBH44.</title>
        <authorList>
            <person name="Sakamoto M."/>
            <person name="Murakami T."/>
            <person name="Mori H."/>
        </authorList>
    </citation>
    <scope>NUCLEOTIDE SEQUENCE [LARGE SCALE GENOMIC DNA]</scope>
    <source>
        <strain evidence="6">2CBH44</strain>
    </source>
</reference>
<protein>
    <submittedName>
        <fullName evidence="5">Acetylglucosamine-6-sulfatase</fullName>
    </submittedName>
</protein>
<dbReference type="Pfam" id="PF16347">
    <property type="entry name" value="SGSH_C"/>
    <property type="match status" value="1"/>
</dbReference>
<accession>A0A7G1HY34</accession>
<evidence type="ECO:0000313" key="5">
    <source>
        <dbReference type="EMBL" id="BCI64550.1"/>
    </source>
</evidence>
<dbReference type="PROSITE" id="PS00149">
    <property type="entry name" value="SULFATASE_2"/>
    <property type="match status" value="1"/>
</dbReference>
<dbReference type="SUPFAM" id="SSF53649">
    <property type="entry name" value="Alkaline phosphatase-like"/>
    <property type="match status" value="1"/>
</dbReference>
<sequence>MNSKKIASISLSLLAGSHFIQAADNDRPNIIFIMSDDHTSQAISAYNGMLKDILPTPNIDRIGNEGVRLENCFVTNSISTPSRACILTGQYSHKNGVYTLLDNLNRDMPNVAKYLQQSGYQTAIIGKWHLGTEPSGFDYYNVLPGQGEYYNPKMIKIGDWGICANNTNKETTYRGHSTDIIGKEALDYLDRIDKDKPFFLMCHFKAPHRPWRPAARFKDLLKDVTIPEPENMYETYENKGEYAKIIRTGMEIMNRNDLKGDMPPAGATRDEKRKKNYQIYIKDYLRCVAGVDENVGHILQYLDEHNLTENTIVIYTGDQGFFLGEHGWFDKRLMMEESLRMPFLIRYPKEIPAGKINKDIILNIDFAPLFLDYADIKTPSQMQGKSFRKNLKGETPSDWRKEMYYRYWMHADDAHNVCSHYGIRTERYKLIYFYGQRLGMTGSHDKPLTPEWELYDLQNDPAEMHNIYKDPSNEGLIKELKNKLLELKTQYDDLDSKYPVLDNLNKTYFW</sequence>
<dbReference type="KEGG" id="copr:Cop2CBH44_29030"/>
<dbReference type="PROSITE" id="PS00523">
    <property type="entry name" value="SULFATASE_1"/>
    <property type="match status" value="1"/>
</dbReference>